<dbReference type="PRINTS" id="PR00812">
    <property type="entry name" value="BCTERIALGSPF"/>
</dbReference>
<feature type="transmembrane region" description="Helical" evidence="8">
    <location>
        <begin position="211"/>
        <end position="235"/>
    </location>
</feature>
<comment type="subcellular location">
    <subcellularLocation>
        <location evidence="1">Cell inner membrane</location>
        <topology evidence="1">Multi-pass membrane protein</topology>
    </subcellularLocation>
</comment>
<dbReference type="PANTHER" id="PTHR30012:SF0">
    <property type="entry name" value="TYPE II SECRETION SYSTEM PROTEIN F-RELATED"/>
    <property type="match status" value="1"/>
</dbReference>
<evidence type="ECO:0000313" key="10">
    <source>
        <dbReference type="EMBL" id="RIY42522.1"/>
    </source>
</evidence>
<name>A0A3A1YWE2_9BURK</name>
<dbReference type="AlphaFoldDB" id="A0A3A1YWE2"/>
<organism evidence="10 11">
    <name type="scientific">Neopusillimonas maritima</name>
    <dbReference type="NCBI Taxonomy" id="2026239"/>
    <lineage>
        <taxon>Bacteria</taxon>
        <taxon>Pseudomonadati</taxon>
        <taxon>Pseudomonadota</taxon>
        <taxon>Betaproteobacteria</taxon>
        <taxon>Burkholderiales</taxon>
        <taxon>Alcaligenaceae</taxon>
        <taxon>Neopusillimonas</taxon>
    </lineage>
</organism>
<feature type="transmembrane region" description="Helical" evidence="8">
    <location>
        <begin position="272"/>
        <end position="293"/>
    </location>
</feature>
<evidence type="ECO:0000256" key="3">
    <source>
        <dbReference type="ARBA" id="ARBA00022475"/>
    </source>
</evidence>
<dbReference type="InterPro" id="IPR042094">
    <property type="entry name" value="T2SS_GspF_sf"/>
</dbReference>
<keyword evidence="7 8" id="KW-0472">Membrane</keyword>
<dbReference type="FunFam" id="1.20.81.30:FF:000001">
    <property type="entry name" value="Type II secretion system protein F"/>
    <property type="match status" value="2"/>
</dbReference>
<dbReference type="Pfam" id="PF00482">
    <property type="entry name" value="T2SSF"/>
    <property type="match status" value="2"/>
</dbReference>
<dbReference type="OrthoDB" id="9805682at2"/>
<dbReference type="Gene3D" id="1.20.81.30">
    <property type="entry name" value="Type II secretion system (T2SS), domain F"/>
    <property type="match status" value="2"/>
</dbReference>
<feature type="transmembrane region" description="Helical" evidence="8">
    <location>
        <begin position="375"/>
        <end position="396"/>
    </location>
</feature>
<comment type="similarity">
    <text evidence="2">Belongs to the GSP F family.</text>
</comment>
<dbReference type="GO" id="GO:0015628">
    <property type="term" value="P:protein secretion by the type II secretion system"/>
    <property type="evidence" value="ECO:0007669"/>
    <property type="project" value="InterPro"/>
</dbReference>
<evidence type="ECO:0000256" key="1">
    <source>
        <dbReference type="ARBA" id="ARBA00004429"/>
    </source>
</evidence>
<dbReference type="GO" id="GO:0015627">
    <property type="term" value="C:type II protein secretion system complex"/>
    <property type="evidence" value="ECO:0007669"/>
    <property type="project" value="InterPro"/>
</dbReference>
<dbReference type="NCBIfam" id="TIGR02120">
    <property type="entry name" value="GspF"/>
    <property type="match status" value="1"/>
</dbReference>
<keyword evidence="3" id="KW-1003">Cell membrane</keyword>
<sequence length="403" mass="44160">MPSYRYEAAKANGQVERGLVDADTERSARQFLRARGLLPLSLNPVSRASNRVEWFRRSLKLSDTDLGWITRQLAGLLAAGLSLEAALGAIIDQLESHPAAAVLAAVRSDIRAGHRLCEAMSVHPRAFPPVYLALVEAGETSGELAAVMERLATYVESRSQLRNKVMTAFIYPAVVMFVAMAIVTFLLIYVVPQVVGAFNQTQQALPLLTRMLLVVSDFVQHWGGVTVVVMGLLYAGWRGLLRVPSFCLRWHARILTLPFVGRFVKEMNTARYAATLAILAGSGVPLVTALPAATRTLSNRRLQQAASEAARRVREGSPLAAALKSHQVFPPLLIHLIDSGERTGRLPEMLERAAQSLGQDVERRAVTMTALLEPLLTLLMGLMVLVIVLAIMMPIIEMNQMIQ</sequence>
<reference evidence="10 11" key="1">
    <citation type="submission" date="2017-08" db="EMBL/GenBank/DDBJ databases">
        <title>Pusillimonas indicus sp. nov., a member of the family Alcaligenaceae isolated from surface seawater.</title>
        <authorList>
            <person name="Li J."/>
        </authorList>
    </citation>
    <scope>NUCLEOTIDE SEQUENCE [LARGE SCALE GENOMIC DNA]</scope>
    <source>
        <strain evidence="10 11">L52-1-41</strain>
    </source>
</reference>
<dbReference type="GO" id="GO:0005886">
    <property type="term" value="C:plasma membrane"/>
    <property type="evidence" value="ECO:0007669"/>
    <property type="project" value="UniProtKB-SubCell"/>
</dbReference>
<gene>
    <name evidence="10" type="primary">gspF</name>
    <name evidence="10" type="ORF">CJP73_03570</name>
</gene>
<evidence type="ECO:0000256" key="6">
    <source>
        <dbReference type="ARBA" id="ARBA00022989"/>
    </source>
</evidence>
<feature type="transmembrane region" description="Helical" evidence="8">
    <location>
        <begin position="168"/>
        <end position="191"/>
    </location>
</feature>
<evidence type="ECO:0000259" key="9">
    <source>
        <dbReference type="Pfam" id="PF00482"/>
    </source>
</evidence>
<dbReference type="EMBL" id="NQYH01000001">
    <property type="protein sequence ID" value="RIY42522.1"/>
    <property type="molecule type" value="Genomic_DNA"/>
</dbReference>
<dbReference type="InterPro" id="IPR003004">
    <property type="entry name" value="GspF/PilC"/>
</dbReference>
<evidence type="ECO:0000256" key="7">
    <source>
        <dbReference type="ARBA" id="ARBA00023136"/>
    </source>
</evidence>
<accession>A0A3A1YWE2</accession>
<keyword evidence="5 8" id="KW-0812">Transmembrane</keyword>
<comment type="caution">
    <text evidence="10">The sequence shown here is derived from an EMBL/GenBank/DDBJ whole genome shotgun (WGS) entry which is preliminary data.</text>
</comment>
<keyword evidence="4" id="KW-0997">Cell inner membrane</keyword>
<evidence type="ECO:0000256" key="4">
    <source>
        <dbReference type="ARBA" id="ARBA00022519"/>
    </source>
</evidence>
<evidence type="ECO:0000256" key="5">
    <source>
        <dbReference type="ARBA" id="ARBA00022692"/>
    </source>
</evidence>
<feature type="domain" description="Type II secretion system protein GspF" evidence="9">
    <location>
        <begin position="273"/>
        <end position="394"/>
    </location>
</feature>
<evidence type="ECO:0000256" key="2">
    <source>
        <dbReference type="ARBA" id="ARBA00005745"/>
    </source>
</evidence>
<evidence type="ECO:0000256" key="8">
    <source>
        <dbReference type="SAM" id="Phobius"/>
    </source>
</evidence>
<proteinExistence type="inferred from homology"/>
<dbReference type="RefSeq" id="WP_119515464.1">
    <property type="nucleotide sequence ID" value="NZ_NQYH01000001.1"/>
</dbReference>
<dbReference type="InterPro" id="IPR011850">
    <property type="entry name" value="T2SS_GspF"/>
</dbReference>
<dbReference type="Proteomes" id="UP000266206">
    <property type="component" value="Unassembled WGS sequence"/>
</dbReference>
<feature type="domain" description="Type II secretion system protein GspF" evidence="9">
    <location>
        <begin position="70"/>
        <end position="192"/>
    </location>
</feature>
<dbReference type="InterPro" id="IPR018076">
    <property type="entry name" value="T2SS_GspF_dom"/>
</dbReference>
<dbReference type="PANTHER" id="PTHR30012">
    <property type="entry name" value="GENERAL SECRETION PATHWAY PROTEIN"/>
    <property type="match status" value="1"/>
</dbReference>
<keyword evidence="6 8" id="KW-1133">Transmembrane helix</keyword>
<evidence type="ECO:0000313" key="11">
    <source>
        <dbReference type="Proteomes" id="UP000266206"/>
    </source>
</evidence>
<protein>
    <submittedName>
        <fullName evidence="10">Type II secretion system protein GspF</fullName>
    </submittedName>
</protein>